<feature type="repeat" description="WD" evidence="7">
    <location>
        <begin position="236"/>
        <end position="270"/>
    </location>
</feature>
<dbReference type="RefSeq" id="XP_043048138.1">
    <property type="nucleotide sequence ID" value="XM_043192474.1"/>
</dbReference>
<proteinExistence type="inferred from homology"/>
<protein>
    <recommendedName>
        <fullName evidence="11">U3 small nucleolar RNA-associated protein</fullName>
    </recommendedName>
</protein>
<evidence type="ECO:0000313" key="9">
    <source>
        <dbReference type="EMBL" id="KAG7192588.1"/>
    </source>
</evidence>
<dbReference type="GO" id="GO:0032040">
    <property type="term" value="C:small-subunit processome"/>
    <property type="evidence" value="ECO:0007669"/>
    <property type="project" value="TreeGrafter"/>
</dbReference>
<gene>
    <name evidence="9" type="ORF">KQ657_001688</name>
</gene>
<evidence type="ECO:0008006" key="11">
    <source>
        <dbReference type="Google" id="ProtNLM"/>
    </source>
</evidence>
<dbReference type="AlphaFoldDB" id="A0A9P7V7L7"/>
<keyword evidence="2" id="KW-0698">rRNA processing</keyword>
<dbReference type="GO" id="GO:0006364">
    <property type="term" value="P:rRNA processing"/>
    <property type="evidence" value="ECO:0007669"/>
    <property type="project" value="UniProtKB-KW"/>
</dbReference>
<evidence type="ECO:0000256" key="2">
    <source>
        <dbReference type="ARBA" id="ARBA00022552"/>
    </source>
</evidence>
<evidence type="ECO:0000256" key="6">
    <source>
        <dbReference type="ARBA" id="ARBA00025767"/>
    </source>
</evidence>
<feature type="repeat" description="WD" evidence="7">
    <location>
        <begin position="530"/>
        <end position="559"/>
    </location>
</feature>
<keyword evidence="10" id="KW-1185">Reference proteome</keyword>
<evidence type="ECO:0000256" key="7">
    <source>
        <dbReference type="PROSITE-ProRule" id="PRU00221"/>
    </source>
</evidence>
<dbReference type="PANTHER" id="PTHR18359">
    <property type="entry name" value="WD-REPEAT PROTEIN-RELATED"/>
    <property type="match status" value="1"/>
</dbReference>
<feature type="compositionally biased region" description="Acidic residues" evidence="8">
    <location>
        <begin position="173"/>
        <end position="192"/>
    </location>
</feature>
<dbReference type="Proteomes" id="UP000790833">
    <property type="component" value="Unassembled WGS sequence"/>
</dbReference>
<dbReference type="InterPro" id="IPR001680">
    <property type="entry name" value="WD40_rpt"/>
</dbReference>
<sequence>MALVVPKEGMVVPPKDSEEIALEKLVFGDMEGFETNLKNLDNLYEYSSEDEEEDRSFGSGSESDENELEHVQDEDLFTIDGGEAMDIDEEPGAVSDDDEEDSDSDSDSDDAWNDSDDEEMSISLTSSDKLKKLRKLETDKVISGRAYVTRLRSQFEKIYPKPQWAEKLIQGIDDDDNEDEDNDHEEDEEDDSNERPDTNSILNILHSSEKFVITKQLKLISPNKISVTRLKDANYQRVSKGAIQSLSFHPTHPLLLTGGFDRTLRVYHVDGKINRFISSLHLRNSPVTTCQFSPLKDENLVYAAGRRRYMNKWNLNTAEVEKVSRMYGHEQFQRSFEYFKVSPKGTYLGLTGSSGWCNLLNGVTGQWIRGFKIEGTIIDFDFSRDESFIVIINTAGEVWEYELGSASASSPSASKKSKTHNKILRRWNDEGGVGITKVKLGGPKNRWLAIGTNNGLVNIYDRQQLLNGSIKPIKTVENLVTSISTLQFSSDGQILCIASRAKRDALRLIHLPSGTVYSNWPTSGTPLGRVTAVGFSPNNELLAIGNEAGKVTLWRLNHY</sequence>
<comment type="subcellular location">
    <subcellularLocation>
        <location evidence="1">Nucleus</location>
        <location evidence="1">Nucleolus</location>
    </subcellularLocation>
</comment>
<keyword evidence="3 7" id="KW-0853">WD repeat</keyword>
<dbReference type="PANTHER" id="PTHR18359:SF0">
    <property type="entry name" value="U3 SMALL NUCLEOLAR RNA-ASSOCIATED PROTEIN 18 HOMOLOG"/>
    <property type="match status" value="1"/>
</dbReference>
<evidence type="ECO:0000313" key="10">
    <source>
        <dbReference type="Proteomes" id="UP000790833"/>
    </source>
</evidence>
<dbReference type="InterPro" id="IPR045161">
    <property type="entry name" value="Utp18"/>
</dbReference>
<dbReference type="FunFam" id="2.130.10.10:FF:000660">
    <property type="entry name" value="U3 snoRNP protein"/>
    <property type="match status" value="1"/>
</dbReference>
<comment type="caution">
    <text evidence="9">The sequence shown here is derived from an EMBL/GenBank/DDBJ whole genome shotgun (WGS) entry which is preliminary data.</text>
</comment>
<evidence type="ECO:0000256" key="4">
    <source>
        <dbReference type="ARBA" id="ARBA00022737"/>
    </source>
</evidence>
<evidence type="ECO:0000256" key="1">
    <source>
        <dbReference type="ARBA" id="ARBA00004604"/>
    </source>
</evidence>
<dbReference type="EMBL" id="JAHMUF010000017">
    <property type="protein sequence ID" value="KAG7192588.1"/>
    <property type="molecule type" value="Genomic_DNA"/>
</dbReference>
<feature type="region of interest" description="Disordered" evidence="8">
    <location>
        <begin position="44"/>
        <end position="123"/>
    </location>
</feature>
<dbReference type="Gene3D" id="2.130.10.10">
    <property type="entry name" value="YVTN repeat-like/Quinoprotein amine dehydrogenase"/>
    <property type="match status" value="1"/>
</dbReference>
<comment type="similarity">
    <text evidence="6">Belongs to the WD repeat UTP18 family.</text>
</comment>
<accession>A0A9P7V7L7</accession>
<evidence type="ECO:0000256" key="5">
    <source>
        <dbReference type="ARBA" id="ARBA00023242"/>
    </source>
</evidence>
<dbReference type="PROSITE" id="PS50082">
    <property type="entry name" value="WD_REPEATS_2"/>
    <property type="match status" value="2"/>
</dbReference>
<dbReference type="SMART" id="SM00320">
    <property type="entry name" value="WD40"/>
    <property type="match status" value="5"/>
</dbReference>
<reference evidence="9" key="1">
    <citation type="submission" date="2021-03" db="EMBL/GenBank/DDBJ databases">
        <authorList>
            <person name="Palmer J.M."/>
        </authorList>
    </citation>
    <scope>NUCLEOTIDE SEQUENCE</scope>
    <source>
        <strain evidence="9">ARV_011</strain>
    </source>
</reference>
<evidence type="ECO:0000256" key="8">
    <source>
        <dbReference type="SAM" id="MobiDB-lite"/>
    </source>
</evidence>
<dbReference type="OrthoDB" id="1935146at2759"/>
<dbReference type="GO" id="GO:0034388">
    <property type="term" value="C:Pwp2p-containing subcomplex of 90S preribosome"/>
    <property type="evidence" value="ECO:0007669"/>
    <property type="project" value="TreeGrafter"/>
</dbReference>
<keyword evidence="4" id="KW-0677">Repeat</keyword>
<name>A0A9P7V7L7_9ASCO</name>
<feature type="compositionally biased region" description="Acidic residues" evidence="8">
    <location>
        <begin position="74"/>
        <end position="120"/>
    </location>
</feature>
<dbReference type="InterPro" id="IPR015943">
    <property type="entry name" value="WD40/YVTN_repeat-like_dom_sf"/>
</dbReference>
<dbReference type="InterPro" id="IPR036322">
    <property type="entry name" value="WD40_repeat_dom_sf"/>
</dbReference>
<dbReference type="Pfam" id="PF00400">
    <property type="entry name" value="WD40"/>
    <property type="match status" value="1"/>
</dbReference>
<keyword evidence="5" id="KW-0539">Nucleus</keyword>
<evidence type="ECO:0000256" key="3">
    <source>
        <dbReference type="ARBA" id="ARBA00022574"/>
    </source>
</evidence>
<feature type="region of interest" description="Disordered" evidence="8">
    <location>
        <begin position="173"/>
        <end position="198"/>
    </location>
</feature>
<dbReference type="GeneID" id="66115062"/>
<dbReference type="SUPFAM" id="SSF50978">
    <property type="entry name" value="WD40 repeat-like"/>
    <property type="match status" value="1"/>
</dbReference>
<organism evidence="9 10">
    <name type="scientific">Scheffersomyces spartinae</name>
    <dbReference type="NCBI Taxonomy" id="45513"/>
    <lineage>
        <taxon>Eukaryota</taxon>
        <taxon>Fungi</taxon>
        <taxon>Dikarya</taxon>
        <taxon>Ascomycota</taxon>
        <taxon>Saccharomycotina</taxon>
        <taxon>Pichiomycetes</taxon>
        <taxon>Debaryomycetaceae</taxon>
        <taxon>Scheffersomyces</taxon>
    </lineage>
</organism>